<dbReference type="RefSeq" id="WP_407338348.1">
    <property type="nucleotide sequence ID" value="NZ_CP136862.1"/>
</dbReference>
<evidence type="ECO:0000256" key="1">
    <source>
        <dbReference type="ARBA" id="ARBA00022801"/>
    </source>
</evidence>
<accession>A0ABZ0HQ77</accession>
<evidence type="ECO:0000256" key="3">
    <source>
        <dbReference type="ARBA" id="ARBA00022963"/>
    </source>
</evidence>
<keyword evidence="7" id="KW-1185">Reference proteome</keyword>
<reference evidence="6 7" key="1">
    <citation type="submission" date="2023-10" db="EMBL/GenBank/DDBJ databases">
        <title>Novel methanotroph of the genus Methylocapsa from a subarctic wetland.</title>
        <authorList>
            <person name="Belova S.E."/>
            <person name="Oshkin I.Y."/>
            <person name="Miroshnikov K."/>
            <person name="Dedysh S.N."/>
        </authorList>
    </citation>
    <scope>NUCLEOTIDE SEQUENCE [LARGE SCALE GENOMIC DNA]</scope>
    <source>
        <strain evidence="6 7">RX1</strain>
    </source>
</reference>
<dbReference type="SUPFAM" id="SSF53474">
    <property type="entry name" value="alpha/beta-Hydrolases"/>
    <property type="match status" value="1"/>
</dbReference>
<organism evidence="6 7">
    <name type="scientific">Methylocapsa polymorpha</name>
    <dbReference type="NCBI Taxonomy" id="3080828"/>
    <lineage>
        <taxon>Bacteria</taxon>
        <taxon>Pseudomonadati</taxon>
        <taxon>Pseudomonadota</taxon>
        <taxon>Alphaproteobacteria</taxon>
        <taxon>Hyphomicrobiales</taxon>
        <taxon>Beijerinckiaceae</taxon>
        <taxon>Methylocapsa</taxon>
    </lineage>
</organism>
<dbReference type="InterPro" id="IPR029058">
    <property type="entry name" value="AB_hydrolase_fold"/>
</dbReference>
<evidence type="ECO:0000313" key="6">
    <source>
        <dbReference type="EMBL" id="WOJ88910.1"/>
    </source>
</evidence>
<dbReference type="Gene3D" id="3.40.50.1820">
    <property type="entry name" value="alpha/beta hydrolase"/>
    <property type="match status" value="1"/>
</dbReference>
<dbReference type="PANTHER" id="PTHR31403:SF54">
    <property type="entry name" value="PHOSPHOLIPASE A(1) DAD1, CHLOROPLASTIC"/>
    <property type="match status" value="1"/>
</dbReference>
<name>A0ABZ0HQ77_9HYPH</name>
<keyword evidence="3" id="KW-0442">Lipid degradation</keyword>
<dbReference type="Pfam" id="PF01764">
    <property type="entry name" value="Lipase_3"/>
    <property type="match status" value="1"/>
</dbReference>
<dbReference type="GO" id="GO:0016787">
    <property type="term" value="F:hydrolase activity"/>
    <property type="evidence" value="ECO:0007669"/>
    <property type="project" value="UniProtKB-KW"/>
</dbReference>
<proteinExistence type="predicted"/>
<dbReference type="EC" id="3.1.1.-" evidence="6"/>
<evidence type="ECO:0000256" key="2">
    <source>
        <dbReference type="ARBA" id="ARBA00022946"/>
    </source>
</evidence>
<dbReference type="Proteomes" id="UP001626536">
    <property type="component" value="Chromosome"/>
</dbReference>
<sequence>MTQEPHQIPPDPSHKSDPYNPATAVLYGQFVEAAYTMYNANPNNLRPPRSSDFPSGYHLAAWVLMQDFIFESTGPTFYGFIAQSEADPNQFILAIRGTSSWVEWWDDLNAIVLVPFKDLGTGLVGAGFARIYDTLEVIANPTGAAAAESAEPQSLKSAGGFSQQVAALVNRRAVAPQRAEAATPSTSIAVTAHSLGAALATLYVLDNAYNERIHNPTIYTFASPRVGDLTFARAFNALHLTSWRIDNLPDLVPYVPLGFTHVDTLQQYDSLLKVWPSPACWHALTTYLSLIDPKLQPSAACQLPELAAATALVARPAAPELARAAAPAPTTLSIPAGPVTINITINVGARE</sequence>
<protein>
    <submittedName>
        <fullName evidence="6">Lipase family protein</fullName>
        <ecNumber evidence="6">3.1.1.-</ecNumber>
    </submittedName>
</protein>
<evidence type="ECO:0000259" key="5">
    <source>
        <dbReference type="Pfam" id="PF01764"/>
    </source>
</evidence>
<keyword evidence="1 6" id="KW-0378">Hydrolase</keyword>
<gene>
    <name evidence="6" type="ORF">RZS28_13985</name>
</gene>
<evidence type="ECO:0000313" key="7">
    <source>
        <dbReference type="Proteomes" id="UP001626536"/>
    </source>
</evidence>
<keyword evidence="4" id="KW-0443">Lipid metabolism</keyword>
<dbReference type="PANTHER" id="PTHR31403">
    <property type="entry name" value="PHOSPHOLIPASE A1-IBETA2, CHLOROPLASTIC"/>
    <property type="match status" value="1"/>
</dbReference>
<dbReference type="CDD" id="cd00519">
    <property type="entry name" value="Lipase_3"/>
    <property type="match status" value="1"/>
</dbReference>
<evidence type="ECO:0000256" key="4">
    <source>
        <dbReference type="ARBA" id="ARBA00023098"/>
    </source>
</evidence>
<dbReference type="EMBL" id="CP136862">
    <property type="protein sequence ID" value="WOJ88910.1"/>
    <property type="molecule type" value="Genomic_DNA"/>
</dbReference>
<dbReference type="InterPro" id="IPR002921">
    <property type="entry name" value="Fungal_lipase-type"/>
</dbReference>
<feature type="domain" description="Fungal lipase-type" evidence="5">
    <location>
        <begin position="93"/>
        <end position="257"/>
    </location>
</feature>
<keyword evidence="2" id="KW-0809">Transit peptide</keyword>